<dbReference type="InterPro" id="IPR036097">
    <property type="entry name" value="HisK_dim/P_sf"/>
</dbReference>
<evidence type="ECO:0000259" key="8">
    <source>
        <dbReference type="PROSITE" id="PS50109"/>
    </source>
</evidence>
<dbReference type="SMART" id="SM00387">
    <property type="entry name" value="HATPase_c"/>
    <property type="match status" value="1"/>
</dbReference>
<dbReference type="Pfam" id="PF02518">
    <property type="entry name" value="HATPase_c"/>
    <property type="match status" value="1"/>
</dbReference>
<feature type="transmembrane region" description="Helical" evidence="7">
    <location>
        <begin position="285"/>
        <end position="306"/>
    </location>
</feature>
<dbReference type="EC" id="2.7.13.3" evidence="2"/>
<evidence type="ECO:0000256" key="2">
    <source>
        <dbReference type="ARBA" id="ARBA00012438"/>
    </source>
</evidence>
<keyword evidence="4" id="KW-0808">Transferase</keyword>
<dbReference type="PRINTS" id="PR00344">
    <property type="entry name" value="BCTRLSENSOR"/>
</dbReference>
<dbReference type="CDD" id="cd00082">
    <property type="entry name" value="HisKA"/>
    <property type="match status" value="1"/>
</dbReference>
<keyword evidence="7" id="KW-0472">Membrane</keyword>
<feature type="transmembrane region" description="Helical" evidence="7">
    <location>
        <begin position="225"/>
        <end position="248"/>
    </location>
</feature>
<comment type="caution">
    <text evidence="9">The sequence shown here is derived from an EMBL/GenBank/DDBJ whole genome shotgun (WGS) entry which is preliminary data.</text>
</comment>
<evidence type="ECO:0000313" key="10">
    <source>
        <dbReference type="Proteomes" id="UP000278351"/>
    </source>
</evidence>
<organism evidence="9 10">
    <name type="scientific">Chitinophaga lutea</name>
    <dbReference type="NCBI Taxonomy" id="2488634"/>
    <lineage>
        <taxon>Bacteria</taxon>
        <taxon>Pseudomonadati</taxon>
        <taxon>Bacteroidota</taxon>
        <taxon>Chitinophagia</taxon>
        <taxon>Chitinophagales</taxon>
        <taxon>Chitinophagaceae</taxon>
        <taxon>Chitinophaga</taxon>
    </lineage>
</organism>
<keyword evidence="7" id="KW-0812">Transmembrane</keyword>
<keyword evidence="3" id="KW-0597">Phosphoprotein</keyword>
<keyword evidence="6" id="KW-0902">Two-component regulatory system</keyword>
<dbReference type="InterPro" id="IPR011623">
    <property type="entry name" value="7TMR_DISM_rcpt_extracell_dom1"/>
</dbReference>
<feature type="domain" description="Histidine kinase" evidence="8">
    <location>
        <begin position="416"/>
        <end position="632"/>
    </location>
</feature>
<dbReference type="Gene3D" id="2.60.40.2380">
    <property type="match status" value="1"/>
</dbReference>
<proteinExistence type="predicted"/>
<feature type="transmembrane region" description="Helical" evidence="7">
    <location>
        <begin position="313"/>
        <end position="337"/>
    </location>
</feature>
<evidence type="ECO:0000256" key="5">
    <source>
        <dbReference type="ARBA" id="ARBA00022777"/>
    </source>
</evidence>
<dbReference type="Proteomes" id="UP000278351">
    <property type="component" value="Unassembled WGS sequence"/>
</dbReference>
<dbReference type="InterPro" id="IPR011622">
    <property type="entry name" value="7TMR_DISM_rcpt_extracell_dom2"/>
</dbReference>
<dbReference type="SMART" id="SM00388">
    <property type="entry name" value="HisKA"/>
    <property type="match status" value="1"/>
</dbReference>
<dbReference type="InterPro" id="IPR003661">
    <property type="entry name" value="HisK_dim/P_dom"/>
</dbReference>
<dbReference type="Pfam" id="PF07695">
    <property type="entry name" value="7TMR-DISM_7TM"/>
    <property type="match status" value="1"/>
</dbReference>
<dbReference type="EMBL" id="RPDH01000002">
    <property type="protein sequence ID" value="RPE08044.1"/>
    <property type="molecule type" value="Genomic_DNA"/>
</dbReference>
<evidence type="ECO:0000256" key="6">
    <source>
        <dbReference type="ARBA" id="ARBA00023012"/>
    </source>
</evidence>
<dbReference type="PANTHER" id="PTHR43711">
    <property type="entry name" value="TWO-COMPONENT HISTIDINE KINASE"/>
    <property type="match status" value="1"/>
</dbReference>
<evidence type="ECO:0000256" key="7">
    <source>
        <dbReference type="SAM" id="Phobius"/>
    </source>
</evidence>
<dbReference type="PROSITE" id="PS50109">
    <property type="entry name" value="HIS_KIN"/>
    <property type="match status" value="1"/>
</dbReference>
<feature type="transmembrane region" description="Helical" evidence="7">
    <location>
        <begin position="260"/>
        <end position="279"/>
    </location>
</feature>
<dbReference type="Pfam" id="PF00512">
    <property type="entry name" value="HisKA"/>
    <property type="match status" value="1"/>
</dbReference>
<accession>A0A3N4Q8K9</accession>
<feature type="transmembrane region" description="Helical" evidence="7">
    <location>
        <begin position="167"/>
        <end position="186"/>
    </location>
</feature>
<evidence type="ECO:0000256" key="1">
    <source>
        <dbReference type="ARBA" id="ARBA00000085"/>
    </source>
</evidence>
<dbReference type="Pfam" id="PF07696">
    <property type="entry name" value="7TMR-DISMED2"/>
    <property type="match status" value="1"/>
</dbReference>
<evidence type="ECO:0000256" key="4">
    <source>
        <dbReference type="ARBA" id="ARBA00022679"/>
    </source>
</evidence>
<dbReference type="Gene3D" id="1.10.287.130">
    <property type="match status" value="1"/>
</dbReference>
<dbReference type="InterPro" id="IPR003594">
    <property type="entry name" value="HATPase_dom"/>
</dbReference>
<dbReference type="GO" id="GO:0000155">
    <property type="term" value="F:phosphorelay sensor kinase activity"/>
    <property type="evidence" value="ECO:0007669"/>
    <property type="project" value="InterPro"/>
</dbReference>
<evidence type="ECO:0000313" key="9">
    <source>
        <dbReference type="EMBL" id="RPE08044.1"/>
    </source>
</evidence>
<dbReference type="Gene3D" id="3.30.565.10">
    <property type="entry name" value="Histidine kinase-like ATPase, C-terminal domain"/>
    <property type="match status" value="1"/>
</dbReference>
<dbReference type="InterPro" id="IPR050736">
    <property type="entry name" value="Sensor_HK_Regulatory"/>
</dbReference>
<sequence length="632" mass="71130">MGIPSIQLTTGRPYQKAGQQIMWFADSSAQLSFSDIQQAGYQQRFSQGLQEIGAFGLFNGAVWAHGSFSSPAPGKAYLLIEFSNIDSITLYYYDGPALKSITSGSRVVPRNNVWNLPGFSFELPAFGDRQQEFWLRIRTGNAMIVPVTLATEKGVWQALGGMYVVELIYFGIVIALFFYNLSLFAWIRDRSYIFYLGYLFFLAAFVLLYLRGFHVVFPEPVSRALNLYGIGFVGASYLFAIPFSVSFLKGREYAPRLTRLLAMFFIVAAAAVICCLAGWRHATIRMQEVISIAVPVLFISMAVVSYRQGYKPAVYFLVAWTLLLGTIMLFTVINIGLLPLKNWYFHILPVGSAVEVILLSLALGYRYSLLKKEKMAETESKMNFIRDQNELLEKKVDERTHALKESNRVKDKLLGIISHDLRTPLNNLSGLLELSEKKALSAGEIQHFSQTVRQNIKYIAGTIQNMLNWSLTQMERIETRPRKVDLDALAYLVVDIYRFAADQKAILLRKPMPEAVAVKADYHQLELVLRNLVDNAIKFTSQGGIITLGCRPVDEGVEIYVSDTGKGMSVEEIQRLLYGNNIYSTEGTDDERGTGLGLQLCKEFIANNGGVLRINSKPGKGTEFYFVLPRWE</sequence>
<feature type="transmembrane region" description="Helical" evidence="7">
    <location>
        <begin position="343"/>
        <end position="365"/>
    </location>
</feature>
<dbReference type="InterPro" id="IPR005467">
    <property type="entry name" value="His_kinase_dom"/>
</dbReference>
<gene>
    <name evidence="9" type="ORF">EGT74_13300</name>
</gene>
<dbReference type="SUPFAM" id="SSF47384">
    <property type="entry name" value="Homodimeric domain of signal transducing histidine kinase"/>
    <property type="match status" value="1"/>
</dbReference>
<name>A0A3N4Q8K9_9BACT</name>
<dbReference type="AlphaFoldDB" id="A0A3N4Q8K9"/>
<keyword evidence="10" id="KW-1185">Reference proteome</keyword>
<keyword evidence="5" id="KW-0418">Kinase</keyword>
<dbReference type="InterPro" id="IPR004358">
    <property type="entry name" value="Sig_transdc_His_kin-like_C"/>
</dbReference>
<dbReference type="PANTHER" id="PTHR43711:SF31">
    <property type="entry name" value="HISTIDINE KINASE"/>
    <property type="match status" value="1"/>
</dbReference>
<protein>
    <recommendedName>
        <fullName evidence="2">histidine kinase</fullName>
        <ecNumber evidence="2">2.7.13.3</ecNumber>
    </recommendedName>
</protein>
<evidence type="ECO:0000256" key="3">
    <source>
        <dbReference type="ARBA" id="ARBA00022553"/>
    </source>
</evidence>
<comment type="catalytic activity">
    <reaction evidence="1">
        <text>ATP + protein L-histidine = ADP + protein N-phospho-L-histidine.</text>
        <dbReference type="EC" id="2.7.13.3"/>
    </reaction>
</comment>
<reference evidence="9 10" key="1">
    <citation type="submission" date="2018-11" db="EMBL/GenBank/DDBJ databases">
        <title>Chitinophaga lutea sp.nov., isolate from arsenic contaminated soil.</title>
        <authorList>
            <person name="Zong Y."/>
        </authorList>
    </citation>
    <scope>NUCLEOTIDE SEQUENCE [LARGE SCALE GENOMIC DNA]</scope>
    <source>
        <strain evidence="9 10">ZY74</strain>
    </source>
</reference>
<dbReference type="SUPFAM" id="SSF55874">
    <property type="entry name" value="ATPase domain of HSP90 chaperone/DNA topoisomerase II/histidine kinase"/>
    <property type="match status" value="1"/>
</dbReference>
<feature type="transmembrane region" description="Helical" evidence="7">
    <location>
        <begin position="193"/>
        <end position="213"/>
    </location>
</feature>
<dbReference type="InterPro" id="IPR036890">
    <property type="entry name" value="HATPase_C_sf"/>
</dbReference>
<keyword evidence="7" id="KW-1133">Transmembrane helix</keyword>